<dbReference type="OrthoDB" id="9792813at2"/>
<gene>
    <name evidence="1" type="ORF">AWW68_18045</name>
</gene>
<dbReference type="Proteomes" id="UP000075606">
    <property type="component" value="Unassembled WGS sequence"/>
</dbReference>
<comment type="caution">
    <text evidence="1">The sequence shown here is derived from an EMBL/GenBank/DDBJ whole genome shotgun (WGS) entry which is preliminary data.</text>
</comment>
<evidence type="ECO:0000313" key="2">
    <source>
        <dbReference type="Proteomes" id="UP000075606"/>
    </source>
</evidence>
<sequence>MGLFGERLLAYAYRLKERRGFFLSDVKRLACFANNPRNQEVEAVKLKLSVLNHKQINDLACQQEMTNHIITQNIDEDLDGNALTAVTKLAKFQFKGNEYHLLAFASAYCNSHKPSVFPIYDVKHLGLMKQYMSHYALLGSEESLEDYSVFKRGLDHFMNHYRLDELLNYYEVKKLSWLYLDKLLAEEACELNQ</sequence>
<protein>
    <submittedName>
        <fullName evidence="1">Uncharacterized protein</fullName>
    </submittedName>
</protein>
<keyword evidence="2" id="KW-1185">Reference proteome</keyword>
<dbReference type="RefSeq" id="WP_068225014.1">
    <property type="nucleotide sequence ID" value="NZ_CP139724.1"/>
</dbReference>
<dbReference type="AlphaFoldDB" id="A0A150WZL1"/>
<evidence type="ECO:0000313" key="1">
    <source>
        <dbReference type="EMBL" id="KYG71914.1"/>
    </source>
</evidence>
<dbReference type="EMBL" id="LRPC01000031">
    <property type="protein sequence ID" value="KYG71914.1"/>
    <property type="molecule type" value="Genomic_DNA"/>
</dbReference>
<proteinExistence type="predicted"/>
<name>A0A150WZL1_9BACT</name>
<accession>A0A150WZL1</accession>
<dbReference type="STRING" id="333140.AWW68_18045"/>
<reference evidence="1 2" key="1">
    <citation type="submission" date="2016-01" db="EMBL/GenBank/DDBJ databases">
        <title>Genome sequencing of Roseivirga spongicola UST030701-084.</title>
        <authorList>
            <person name="Selvaratnam C."/>
            <person name="Thevarajoo S."/>
            <person name="Goh K.M."/>
            <person name="Ee R."/>
            <person name="Chan K.-G."/>
            <person name="Chong C.S."/>
        </authorList>
    </citation>
    <scope>NUCLEOTIDE SEQUENCE [LARGE SCALE GENOMIC DNA]</scope>
    <source>
        <strain evidence="1 2">UST030701-084</strain>
    </source>
</reference>
<organism evidence="1 2">
    <name type="scientific">Roseivirga spongicola</name>
    <dbReference type="NCBI Taxonomy" id="333140"/>
    <lineage>
        <taxon>Bacteria</taxon>
        <taxon>Pseudomonadati</taxon>
        <taxon>Bacteroidota</taxon>
        <taxon>Cytophagia</taxon>
        <taxon>Cytophagales</taxon>
        <taxon>Roseivirgaceae</taxon>
        <taxon>Roseivirga</taxon>
    </lineage>
</organism>